<dbReference type="EMBL" id="OV651818">
    <property type="protein sequence ID" value="CAH1112524.1"/>
    <property type="molecule type" value="Genomic_DNA"/>
</dbReference>
<dbReference type="Pfam" id="PF24492">
    <property type="entry name" value="HEAT_ECM29"/>
    <property type="match status" value="1"/>
</dbReference>
<dbReference type="Pfam" id="PF13001">
    <property type="entry name" value="ECM29_N"/>
    <property type="match status" value="1"/>
</dbReference>
<feature type="domain" description="Proteasome component Ecm29 N-terminal" evidence="5">
    <location>
        <begin position="9"/>
        <end position="502"/>
    </location>
</feature>
<protein>
    <recommendedName>
        <fullName evidence="10">Proteasome-associated protein ECM29 homolog</fullName>
    </recommendedName>
</protein>
<dbReference type="InterPro" id="IPR055444">
    <property type="entry name" value="ARM_ECM29"/>
</dbReference>
<evidence type="ECO:0008006" key="10">
    <source>
        <dbReference type="Google" id="ProtNLM"/>
    </source>
</evidence>
<dbReference type="OrthoDB" id="16066at2759"/>
<accession>A0A9P0D5U3</accession>
<keyword evidence="4" id="KW-0647">Proteasome</keyword>
<dbReference type="PANTHER" id="PTHR23346">
    <property type="entry name" value="TRANSLATIONAL ACTIVATOR GCN1-RELATED"/>
    <property type="match status" value="1"/>
</dbReference>
<evidence type="ECO:0000259" key="6">
    <source>
        <dbReference type="Pfam" id="PF23702"/>
    </source>
</evidence>
<dbReference type="InterPro" id="IPR055443">
    <property type="entry name" value="HEAT_ECM29"/>
</dbReference>
<feature type="domain" description="Proteasome adapter and scaffold protein ECM29 HEAT-repeat" evidence="7">
    <location>
        <begin position="1271"/>
        <end position="1432"/>
    </location>
</feature>
<dbReference type="GO" id="GO:0036503">
    <property type="term" value="P:ERAD pathway"/>
    <property type="evidence" value="ECO:0007669"/>
    <property type="project" value="TreeGrafter"/>
</dbReference>
<dbReference type="GO" id="GO:0060090">
    <property type="term" value="F:molecular adaptor activity"/>
    <property type="evidence" value="ECO:0007669"/>
    <property type="project" value="InterPro"/>
</dbReference>
<dbReference type="Proteomes" id="UP001153636">
    <property type="component" value="Chromosome 6"/>
</dbReference>
<proteinExistence type="predicted"/>
<evidence type="ECO:0000259" key="5">
    <source>
        <dbReference type="Pfam" id="PF13001"/>
    </source>
</evidence>
<evidence type="ECO:0000256" key="4">
    <source>
        <dbReference type="ARBA" id="ARBA00022942"/>
    </source>
</evidence>
<dbReference type="PANTHER" id="PTHR23346:SF19">
    <property type="entry name" value="PROTEASOME ADAPTER AND SCAFFOLD PROTEIN ECM29"/>
    <property type="match status" value="1"/>
</dbReference>
<dbReference type="InterPro" id="IPR016024">
    <property type="entry name" value="ARM-type_fold"/>
</dbReference>
<evidence type="ECO:0000256" key="1">
    <source>
        <dbReference type="ARBA" id="ARBA00004496"/>
    </source>
</evidence>
<evidence type="ECO:0000256" key="3">
    <source>
        <dbReference type="ARBA" id="ARBA00022737"/>
    </source>
</evidence>
<reference evidence="8" key="1">
    <citation type="submission" date="2022-01" db="EMBL/GenBank/DDBJ databases">
        <authorList>
            <person name="King R."/>
        </authorList>
    </citation>
    <scope>NUCLEOTIDE SEQUENCE</scope>
</reference>
<dbReference type="SUPFAM" id="SSF48371">
    <property type="entry name" value="ARM repeat"/>
    <property type="match status" value="4"/>
</dbReference>
<dbReference type="InterPro" id="IPR011989">
    <property type="entry name" value="ARM-like"/>
</dbReference>
<organism evidence="8 9">
    <name type="scientific">Psylliodes chrysocephalus</name>
    <dbReference type="NCBI Taxonomy" id="3402493"/>
    <lineage>
        <taxon>Eukaryota</taxon>
        <taxon>Metazoa</taxon>
        <taxon>Ecdysozoa</taxon>
        <taxon>Arthropoda</taxon>
        <taxon>Hexapoda</taxon>
        <taxon>Insecta</taxon>
        <taxon>Pterygota</taxon>
        <taxon>Neoptera</taxon>
        <taxon>Endopterygota</taxon>
        <taxon>Coleoptera</taxon>
        <taxon>Polyphaga</taxon>
        <taxon>Cucujiformia</taxon>
        <taxon>Chrysomeloidea</taxon>
        <taxon>Chrysomelidae</taxon>
        <taxon>Galerucinae</taxon>
        <taxon>Alticini</taxon>
        <taxon>Psylliodes</taxon>
    </lineage>
</organism>
<evidence type="ECO:0000313" key="8">
    <source>
        <dbReference type="EMBL" id="CAH1112524.1"/>
    </source>
</evidence>
<dbReference type="Pfam" id="PF23731">
    <property type="entry name" value="ARM_ECM29_C"/>
    <property type="match status" value="1"/>
</dbReference>
<dbReference type="GO" id="GO:0000502">
    <property type="term" value="C:proteasome complex"/>
    <property type="evidence" value="ECO:0007669"/>
    <property type="project" value="UniProtKB-KW"/>
</dbReference>
<comment type="subcellular location">
    <subcellularLocation>
        <location evidence="1">Cytoplasm</location>
    </subcellularLocation>
</comment>
<evidence type="ECO:0000256" key="2">
    <source>
        <dbReference type="ARBA" id="ARBA00022490"/>
    </source>
</evidence>
<dbReference type="Pfam" id="PF23702">
    <property type="entry name" value="ARM_ECM29"/>
    <property type="match status" value="1"/>
</dbReference>
<evidence type="ECO:0000259" key="7">
    <source>
        <dbReference type="Pfam" id="PF24492"/>
    </source>
</evidence>
<dbReference type="GO" id="GO:0005737">
    <property type="term" value="C:cytoplasm"/>
    <property type="evidence" value="ECO:0007669"/>
    <property type="project" value="UniProtKB-SubCell"/>
</dbReference>
<evidence type="ECO:0000313" key="9">
    <source>
        <dbReference type="Proteomes" id="UP001153636"/>
    </source>
</evidence>
<keyword evidence="2" id="KW-0963">Cytoplasm</keyword>
<keyword evidence="9" id="KW-1185">Reference proteome</keyword>
<dbReference type="GO" id="GO:0043248">
    <property type="term" value="P:proteasome assembly"/>
    <property type="evidence" value="ECO:0007669"/>
    <property type="project" value="InterPro"/>
</dbReference>
<feature type="domain" description="ECM29 ARM-like repeats" evidence="6">
    <location>
        <begin position="599"/>
        <end position="787"/>
    </location>
</feature>
<keyword evidence="3" id="KW-0677">Repeat</keyword>
<dbReference type="InterPro" id="IPR024372">
    <property type="entry name" value="Ecm29_N"/>
</dbReference>
<sequence>MAADELMLLERVFLRLGSAETDEQLQNILCKFLPPVLLKLSSQQEGVRKKVMELLIHVNRRIKTRPQVQLPVEALLTQYQDPAATSFVTNFTIIYLKAGYPRLPAEKQAELVPIVLNALENKPQSHIDSLLLLIIPILGKVKVPTEPEKIVHLFGLNEKPQIRKHLLDILLDMILLPYSALTPQSDNENQSNNVSLPVPPCMSEVSYKRIISNNPMKPEELEEIKLGVVKFLAHGVFTSEEMLPHLVVAASDTRFGVANLADTELKRVIGSVDWSSSQTSLPLYNLYLGSQGKSVKPEQKKTPANTRIRLKLLTSLCRVSDSGFAFPQSIQIIFDSLYGVNTNTKLKTLALNFIGNIIRTGSEDPLSKVAPVLLSGLQKLIKEGEEVLHGQTYTTIGMLAQRFPKIIYHDVGLMETFFTNMESANPELRLQIREGVLNLIIAYKYDNLPEECDKDGRLNILFLLIKCKILSDEPMVRFAAVRTLATIFPPDHVPSKYLLLIATGDNKDEVSAEAFKSLYGTTRKNDVDLAKESIKDKIIMPTFEEIIHYVASEAQSTMKAKTKCFSVGNHMLPFSVKTYTEILVYLRLCLVKDLDVPLTREILKHPCEHTPKIATHLQAKLNSSGVKLEDNPLIQYVNLIRDLMVANPAPEPLCCMVELIGCLPTLHEHVLKNLQWSKDQLSNTKEEVRECSSLLYAIILTLSANNGDFITAVKNLTTQSNGKNLEAQHGALLAIGRCLEMKIESSKKEKDSTYLDITKSSIESLVPFLKHQSPLLVSAACTSIGLIGRAGELPLEDGKPMKNGSPDPKRMAIDTVSKMDLVNQLLDVMNNSKLSPKVREKSARSLGLLCVGGQFPHSREVLQGLLNTAKETKDIEVHFTIGESLVMCCQGVWSPEARNPWTTLPKDYVPLVSKPQADDSLEWLLGELLSLANTTHPNSKQASSIWLLAVIKYCGEREPITKRLRQLQNVFMEFLSENNDIIQDVASKGLCVVYDTYKSEELLEALVKQLTSGTRQVTQVTQDTKLFEEGQLGKSPTGGNLTTYKELCSLASDLNKPDLIYQFMQLANHNAMWNSKKGAAFGFSTIAERCGQDLKAYLPTIIPKLYRYQYDPTPNIQNSMHNIWRVLVPEPGKILDEYYDEILADILANINSSQYRVRQSCCLALQDFLKGSANRSIHDAINSMDELWTKLFRVMDDHHEQTRITATRTTRILSKLCIRGCDISQGKAGVKMVEAVLPVLLNTGITNSVAEIRLISLQTVSELVTSAGPQLKPFLPKLIPALLQATGEMESTKLSYLSTRLGAQSEAQEAVDSARASIAKSHFTTETVTKSLQYADATILEELVPKIIELMKGTVGLGTRIACAHFITLLVVQMGQDVQPYTGKFLAVLVNGLTDRNSAIRKHNATAIGHLVATAKDSSLEKLMVKLQNWYFEREDDTMRSACAQTIQAIGIHNQEVLKSHADVVLPLVFFAMHADKTPETERTLETWNEIWSEQSPGTETGIRQNLKNICDILKTGLESPSWTMKAQAANGVSTVANKLGSSMDVNHRNSLISILLTGLSGRTWNGKDKLLKALASICSSCKDAIKDDPDVNISKIVETVLKESNKEEVVYKISALQALGEIVSSLEIDKFKEIYDIIQIIITDKTSKEDTEDISTEEISKNRENHIKLKEIAYETLGKAWPSNSKTTQEKYRELFVEHTVQCLPTVTRSIQVSVVSALYAFVDKLTLLNEDNLTDDEEKSLEKIVDNILKAVKYSLSIGKHTRLRKEALNVVFCLGTKLKEKKRERDFESLAKMFNGALADIANDTQPEIK</sequence>
<feature type="non-terminal residue" evidence="8">
    <location>
        <position position="1813"/>
    </location>
</feature>
<dbReference type="GO" id="GO:0005634">
    <property type="term" value="C:nucleus"/>
    <property type="evidence" value="ECO:0007669"/>
    <property type="project" value="TreeGrafter"/>
</dbReference>
<gene>
    <name evidence="8" type="ORF">PSYICH_LOCUS12830</name>
</gene>
<name>A0A9P0D5U3_9CUCU</name>
<dbReference type="Gene3D" id="1.25.10.10">
    <property type="entry name" value="Leucine-rich Repeat Variant"/>
    <property type="match status" value="4"/>
</dbReference>